<protein>
    <recommendedName>
        <fullName evidence="4">Curlin associated repeat-containing protein</fullName>
    </recommendedName>
</protein>
<dbReference type="Proteomes" id="UP001220530">
    <property type="component" value="Chromosome"/>
</dbReference>
<sequence>MIKIFAVLALLGSAIIGQAKASDTLYITSDYYASTSRNVASVSALGDDNAIAVQQIFTGRGGANSLDIDIIGDLNGGPLTSAFKPTVAEIGLQPGQIVQTGHDNSVAMSIRGTGNLFAASQVGSHNMLTASVMGNNNQSAVSQTGYGNSLSFSQNGNGNSLTVIQRAY</sequence>
<organism evidence="2 3">
    <name type="scientific">Devosia algicola</name>
    <dbReference type="NCBI Taxonomy" id="3026418"/>
    <lineage>
        <taxon>Bacteria</taxon>
        <taxon>Pseudomonadati</taxon>
        <taxon>Pseudomonadota</taxon>
        <taxon>Alphaproteobacteria</taxon>
        <taxon>Hyphomicrobiales</taxon>
        <taxon>Devosiaceae</taxon>
        <taxon>Devosia</taxon>
    </lineage>
</organism>
<evidence type="ECO:0000313" key="2">
    <source>
        <dbReference type="EMBL" id="WDR01351.1"/>
    </source>
</evidence>
<dbReference type="EMBL" id="CP118246">
    <property type="protein sequence ID" value="WDR01351.1"/>
    <property type="molecule type" value="Genomic_DNA"/>
</dbReference>
<keyword evidence="1" id="KW-0732">Signal</keyword>
<dbReference type="RefSeq" id="WP_282217762.1">
    <property type="nucleotide sequence ID" value="NZ_CP118246.1"/>
</dbReference>
<gene>
    <name evidence="2" type="ORF">PSQ19_10985</name>
</gene>
<feature type="signal peptide" evidence="1">
    <location>
        <begin position="1"/>
        <end position="21"/>
    </location>
</feature>
<evidence type="ECO:0000256" key="1">
    <source>
        <dbReference type="SAM" id="SignalP"/>
    </source>
</evidence>
<keyword evidence="3" id="KW-1185">Reference proteome</keyword>
<name>A0ABY7YJA8_9HYPH</name>
<reference evidence="2 3" key="1">
    <citation type="submission" date="2023-02" db="EMBL/GenBank/DDBJ databases">
        <title>Devosia algicola sp. nov., isolated from the phycosphere of marine algae.</title>
        <authorList>
            <person name="Kim J.M."/>
            <person name="Lee J.K."/>
            <person name="Choi B.J."/>
            <person name="Bayburt H."/>
            <person name="Jeon C.O."/>
        </authorList>
    </citation>
    <scope>NUCLEOTIDE SEQUENCE [LARGE SCALE GENOMIC DNA]</scope>
    <source>
        <strain evidence="2 3">G20-9</strain>
    </source>
</reference>
<evidence type="ECO:0000313" key="3">
    <source>
        <dbReference type="Proteomes" id="UP001220530"/>
    </source>
</evidence>
<feature type="chain" id="PRO_5045937136" description="Curlin associated repeat-containing protein" evidence="1">
    <location>
        <begin position="22"/>
        <end position="168"/>
    </location>
</feature>
<evidence type="ECO:0008006" key="4">
    <source>
        <dbReference type="Google" id="ProtNLM"/>
    </source>
</evidence>
<accession>A0ABY7YJA8</accession>
<proteinExistence type="predicted"/>